<comment type="caution">
    <text evidence="3">The sequence shown here is derived from an EMBL/GenBank/DDBJ whole genome shotgun (WGS) entry which is preliminary data.</text>
</comment>
<sequence>MEAKGNKVFRCLAPLARAGVLLLVASIAVPAVAQNVYRWTDDEGKVHYTPALPAEAADKPYDILSPSGVVIERVTQPETTAPPPVEPVDKKPIPLYTERERQQISERLLMLRYRNEAQIDEAMQLELDQLKYDFHLLDNEYASMIKSLQQQVHAAANRQRAGLEVDPSQLEQIDVLRGRMSANRVRVGELEQHQDVIREQFARELERFREIRDRNKPQPHPTG</sequence>
<name>A0A5N0T8B4_9GAMM</name>
<feature type="chain" id="PRO_5024304909" evidence="1">
    <location>
        <begin position="34"/>
        <end position="223"/>
    </location>
</feature>
<evidence type="ECO:0000256" key="1">
    <source>
        <dbReference type="SAM" id="SignalP"/>
    </source>
</evidence>
<accession>A0A5N0T8B4</accession>
<reference evidence="3 4" key="1">
    <citation type="submission" date="2019-09" db="EMBL/GenBank/DDBJ databases">
        <title>Wenzhouxiangella sp. Genome sequencing and assembly.</title>
        <authorList>
            <person name="Zhang R."/>
        </authorList>
    </citation>
    <scope>NUCLEOTIDE SEQUENCE [LARGE SCALE GENOMIC DNA]</scope>
    <source>
        <strain evidence="3 4">W260</strain>
    </source>
</reference>
<evidence type="ECO:0000313" key="3">
    <source>
        <dbReference type="EMBL" id="KAA9130991.1"/>
    </source>
</evidence>
<dbReference type="Pfam" id="PF13511">
    <property type="entry name" value="DUF4124"/>
    <property type="match status" value="1"/>
</dbReference>
<dbReference type="EMBL" id="VYXP01000006">
    <property type="protein sequence ID" value="KAA9130991.1"/>
    <property type="molecule type" value="Genomic_DNA"/>
</dbReference>
<gene>
    <name evidence="3" type="ORF">F3N42_11620</name>
</gene>
<dbReference type="Proteomes" id="UP000325372">
    <property type="component" value="Unassembled WGS sequence"/>
</dbReference>
<dbReference type="InterPro" id="IPR025392">
    <property type="entry name" value="DUF4124"/>
</dbReference>
<keyword evidence="1" id="KW-0732">Signal</keyword>
<dbReference type="AlphaFoldDB" id="A0A5N0T8B4"/>
<evidence type="ECO:0000259" key="2">
    <source>
        <dbReference type="Pfam" id="PF13511"/>
    </source>
</evidence>
<organism evidence="3 4">
    <name type="scientific">Marinihelvus fidelis</name>
    <dbReference type="NCBI Taxonomy" id="2613842"/>
    <lineage>
        <taxon>Bacteria</taxon>
        <taxon>Pseudomonadati</taxon>
        <taxon>Pseudomonadota</taxon>
        <taxon>Gammaproteobacteria</taxon>
        <taxon>Chromatiales</taxon>
        <taxon>Wenzhouxiangellaceae</taxon>
        <taxon>Marinihelvus</taxon>
    </lineage>
</organism>
<feature type="domain" description="DUF4124" evidence="2">
    <location>
        <begin position="25"/>
        <end position="84"/>
    </location>
</feature>
<feature type="signal peptide" evidence="1">
    <location>
        <begin position="1"/>
        <end position="33"/>
    </location>
</feature>
<keyword evidence="4" id="KW-1185">Reference proteome</keyword>
<evidence type="ECO:0000313" key="4">
    <source>
        <dbReference type="Proteomes" id="UP000325372"/>
    </source>
</evidence>
<proteinExistence type="predicted"/>
<protein>
    <submittedName>
        <fullName evidence="3">DUF4124 domain-containing protein</fullName>
    </submittedName>
</protein>